<dbReference type="Gene3D" id="3.30.70.270">
    <property type="match status" value="1"/>
</dbReference>
<reference evidence="5" key="1">
    <citation type="submission" date="2021-10" db="EMBL/GenBank/DDBJ databases">
        <authorList>
            <person name="Lyu M."/>
            <person name="Wang X."/>
            <person name="Meng X."/>
            <person name="Xu K."/>
        </authorList>
    </citation>
    <scope>NUCLEOTIDE SEQUENCE</scope>
    <source>
        <strain evidence="5">A6</strain>
    </source>
</reference>
<dbReference type="EMBL" id="JAJGAK010000003">
    <property type="protein sequence ID" value="MCC8364036.1"/>
    <property type="molecule type" value="Genomic_DNA"/>
</dbReference>
<keyword evidence="3" id="KW-0812">Transmembrane</keyword>
<dbReference type="SMART" id="SM00267">
    <property type="entry name" value="GGDEF"/>
    <property type="match status" value="1"/>
</dbReference>
<feature type="transmembrane region" description="Helical" evidence="3">
    <location>
        <begin position="65"/>
        <end position="84"/>
    </location>
</feature>
<dbReference type="SUPFAM" id="SSF55073">
    <property type="entry name" value="Nucleotide cyclase"/>
    <property type="match status" value="1"/>
</dbReference>
<protein>
    <recommendedName>
        <fullName evidence="1">diguanylate cyclase</fullName>
        <ecNumber evidence="1">2.7.7.65</ecNumber>
    </recommendedName>
</protein>
<comment type="catalytic activity">
    <reaction evidence="2">
        <text>2 GTP = 3',3'-c-di-GMP + 2 diphosphate</text>
        <dbReference type="Rhea" id="RHEA:24898"/>
        <dbReference type="ChEBI" id="CHEBI:33019"/>
        <dbReference type="ChEBI" id="CHEBI:37565"/>
        <dbReference type="ChEBI" id="CHEBI:58805"/>
        <dbReference type="EC" id="2.7.7.65"/>
    </reaction>
</comment>
<dbReference type="PROSITE" id="PS50887">
    <property type="entry name" value="GGDEF"/>
    <property type="match status" value="1"/>
</dbReference>
<dbReference type="Pfam" id="PF00990">
    <property type="entry name" value="GGDEF"/>
    <property type="match status" value="1"/>
</dbReference>
<dbReference type="EC" id="2.7.7.65" evidence="1"/>
<dbReference type="Proteomes" id="UP001165293">
    <property type="component" value="Unassembled WGS sequence"/>
</dbReference>
<feature type="transmembrane region" description="Helical" evidence="3">
    <location>
        <begin position="188"/>
        <end position="206"/>
    </location>
</feature>
<feature type="domain" description="GGDEF" evidence="4">
    <location>
        <begin position="245"/>
        <end position="379"/>
    </location>
</feature>
<keyword evidence="3" id="KW-0472">Membrane</keyword>
<organism evidence="5 6">
    <name type="scientific">Noviluteimonas lactosilytica</name>
    <dbReference type="NCBI Taxonomy" id="2888523"/>
    <lineage>
        <taxon>Bacteria</taxon>
        <taxon>Pseudomonadati</taxon>
        <taxon>Pseudomonadota</taxon>
        <taxon>Gammaproteobacteria</taxon>
        <taxon>Lysobacterales</taxon>
        <taxon>Lysobacteraceae</taxon>
        <taxon>Noviluteimonas</taxon>
    </lineage>
</organism>
<comment type="caution">
    <text evidence="5">The sequence shown here is derived from an EMBL/GenBank/DDBJ whole genome shotgun (WGS) entry which is preliminary data.</text>
</comment>
<dbReference type="RefSeq" id="WP_230527825.1">
    <property type="nucleotide sequence ID" value="NZ_JAJGAK010000003.1"/>
</dbReference>
<dbReference type="InterPro" id="IPR050469">
    <property type="entry name" value="Diguanylate_Cyclase"/>
</dbReference>
<keyword evidence="6" id="KW-1185">Reference proteome</keyword>
<feature type="transmembrane region" description="Helical" evidence="3">
    <location>
        <begin position="147"/>
        <end position="168"/>
    </location>
</feature>
<feature type="transmembrane region" description="Helical" evidence="3">
    <location>
        <begin position="121"/>
        <end position="140"/>
    </location>
</feature>
<evidence type="ECO:0000256" key="1">
    <source>
        <dbReference type="ARBA" id="ARBA00012528"/>
    </source>
</evidence>
<sequence length="379" mass="41477">MRSTTAGRRFSEMLEQLVSRPDEVMLEVGAGGELLVARLRVAVAAMLLLLPLANAMTGGQFSETLIGLAGAVFVNVFSQLWLALARHGRRFRWLPFASGAFDVTATTLVLLLLAWNHLPSGLNSMIVWCGYLLAIALTALRNDGRVTLFVGALALVEYALLTAGVFAIATPDQLVSSDYGTVTLGNQLQRMVLLVASTLITAVVVYRMQRLVEMSGTDGLTSLPNRTWLLHRFPRLLDAARRDGVSLCVALIDLDHFKRINDEIGHHAGDRALLHVVDLVRDSMEEGEWFARLGGEEFVLVLRKPLGTSWERVDGLRRALFSRRFVPDQGADPILVTFSAGVASFPHEASDLSGLLRRADLRLNSAKAAGRNRVLARDA</sequence>
<dbReference type="InterPro" id="IPR029787">
    <property type="entry name" value="Nucleotide_cyclase"/>
</dbReference>
<feature type="transmembrane region" description="Helical" evidence="3">
    <location>
        <begin position="35"/>
        <end position="53"/>
    </location>
</feature>
<dbReference type="InterPro" id="IPR000160">
    <property type="entry name" value="GGDEF_dom"/>
</dbReference>
<evidence type="ECO:0000256" key="3">
    <source>
        <dbReference type="SAM" id="Phobius"/>
    </source>
</evidence>
<name>A0ABS8JKA8_9GAMM</name>
<dbReference type="InterPro" id="IPR043128">
    <property type="entry name" value="Rev_trsase/Diguanyl_cyclase"/>
</dbReference>
<proteinExistence type="predicted"/>
<evidence type="ECO:0000259" key="4">
    <source>
        <dbReference type="PROSITE" id="PS50887"/>
    </source>
</evidence>
<accession>A0ABS8JKA8</accession>
<dbReference type="PANTHER" id="PTHR45138:SF9">
    <property type="entry name" value="DIGUANYLATE CYCLASE DGCM-RELATED"/>
    <property type="match status" value="1"/>
</dbReference>
<evidence type="ECO:0000313" key="5">
    <source>
        <dbReference type="EMBL" id="MCC8364036.1"/>
    </source>
</evidence>
<dbReference type="CDD" id="cd01949">
    <property type="entry name" value="GGDEF"/>
    <property type="match status" value="1"/>
</dbReference>
<feature type="transmembrane region" description="Helical" evidence="3">
    <location>
        <begin position="96"/>
        <end position="115"/>
    </location>
</feature>
<dbReference type="NCBIfam" id="TIGR00254">
    <property type="entry name" value="GGDEF"/>
    <property type="match status" value="1"/>
</dbReference>
<evidence type="ECO:0000256" key="2">
    <source>
        <dbReference type="ARBA" id="ARBA00034247"/>
    </source>
</evidence>
<gene>
    <name evidence="5" type="ORF">LK996_13235</name>
</gene>
<keyword evidence="3" id="KW-1133">Transmembrane helix</keyword>
<evidence type="ECO:0000313" key="6">
    <source>
        <dbReference type="Proteomes" id="UP001165293"/>
    </source>
</evidence>
<dbReference type="PANTHER" id="PTHR45138">
    <property type="entry name" value="REGULATORY COMPONENTS OF SENSORY TRANSDUCTION SYSTEM"/>
    <property type="match status" value="1"/>
</dbReference>